<name>A0AB74U8F8_9GAMM</name>
<evidence type="ECO:0000313" key="1">
    <source>
        <dbReference type="EMBL" id="XCJ78030.1"/>
    </source>
</evidence>
<dbReference type="AlphaFoldDB" id="A0AB74U8F8"/>
<sequence>MTWLYDLVAAQTLTRERYLAQGQDRAASLCWVIMPINALGGCRWRRRAFSASAASQVEQY</sequence>
<accession>A0AB74U8F8</accession>
<dbReference type="EMBL" id="CP159578">
    <property type="protein sequence ID" value="XCJ78030.1"/>
    <property type="molecule type" value="Genomic_DNA"/>
</dbReference>
<reference evidence="1" key="1">
    <citation type="submission" date="2024-06" db="EMBL/GenBank/DDBJ databases">
        <title>Complete genome of Salinicola endophyticus HNIBRBA4755.</title>
        <authorList>
            <person name="Shin S.Y."/>
            <person name="Kang H."/>
            <person name="Song J."/>
        </authorList>
    </citation>
    <scope>NUCLEOTIDE SEQUENCE</scope>
    <source>
        <strain evidence="1">HNIBRBA4755</strain>
    </source>
</reference>
<organism evidence="1">
    <name type="scientific">Salinicola endophyticus</name>
    <dbReference type="NCBI Taxonomy" id="1949083"/>
    <lineage>
        <taxon>Bacteria</taxon>
        <taxon>Pseudomonadati</taxon>
        <taxon>Pseudomonadota</taxon>
        <taxon>Gammaproteobacteria</taxon>
        <taxon>Oceanospirillales</taxon>
        <taxon>Halomonadaceae</taxon>
        <taxon>Salinicola</taxon>
    </lineage>
</organism>
<protein>
    <submittedName>
        <fullName evidence="1">Uncharacterized protein</fullName>
    </submittedName>
</protein>
<dbReference type="RefSeq" id="WP_353979052.1">
    <property type="nucleotide sequence ID" value="NZ_CP159578.1"/>
</dbReference>
<gene>
    <name evidence="1" type="ORF">ABV408_11295</name>
</gene>
<proteinExistence type="predicted"/>